<dbReference type="GeneID" id="22912319"/>
<comment type="similarity">
    <text evidence="2 11">Belongs to the CTP synthase family.</text>
</comment>
<gene>
    <name evidence="14" type="ORF">GNI_063340</name>
</gene>
<dbReference type="GO" id="GO:0003883">
    <property type="term" value="F:CTP synthase activity"/>
    <property type="evidence" value="ECO:0007669"/>
    <property type="project" value="UniProtKB-UniRule"/>
</dbReference>
<dbReference type="CDD" id="cd01746">
    <property type="entry name" value="GATase1_CTP_Synthase"/>
    <property type="match status" value="1"/>
</dbReference>
<dbReference type="InterPro" id="IPR029062">
    <property type="entry name" value="Class_I_gatase-like"/>
</dbReference>
<dbReference type="InterPro" id="IPR017926">
    <property type="entry name" value="GATASE"/>
</dbReference>
<evidence type="ECO:0000256" key="2">
    <source>
        <dbReference type="ARBA" id="ARBA00007533"/>
    </source>
</evidence>
<dbReference type="GO" id="GO:0042802">
    <property type="term" value="F:identical protein binding"/>
    <property type="evidence" value="ECO:0007669"/>
    <property type="project" value="TreeGrafter"/>
</dbReference>
<dbReference type="InterPro" id="IPR033828">
    <property type="entry name" value="GATase1_CTP_Synthase"/>
</dbReference>
<evidence type="ECO:0000256" key="10">
    <source>
        <dbReference type="ARBA" id="ARBA00047781"/>
    </source>
</evidence>
<evidence type="ECO:0000259" key="13">
    <source>
        <dbReference type="Pfam" id="PF06418"/>
    </source>
</evidence>
<dbReference type="Pfam" id="PF06418">
    <property type="entry name" value="CTP_synth_N"/>
    <property type="match status" value="1"/>
</dbReference>
<dbReference type="GO" id="GO:0046872">
    <property type="term" value="F:metal ion binding"/>
    <property type="evidence" value="ECO:0007669"/>
    <property type="project" value="UniProtKB-KW"/>
</dbReference>
<organism evidence="14 15">
    <name type="scientific">Gregarina niphandrodes</name>
    <name type="common">Septate eugregarine</name>
    <dbReference type="NCBI Taxonomy" id="110365"/>
    <lineage>
        <taxon>Eukaryota</taxon>
        <taxon>Sar</taxon>
        <taxon>Alveolata</taxon>
        <taxon>Apicomplexa</taxon>
        <taxon>Conoidasida</taxon>
        <taxon>Gregarinasina</taxon>
        <taxon>Eugregarinorida</taxon>
        <taxon>Gregarinidae</taxon>
        <taxon>Gregarina</taxon>
    </lineage>
</organism>
<keyword evidence="7" id="KW-0460">Magnesium</keyword>
<dbReference type="GO" id="GO:0019856">
    <property type="term" value="P:pyrimidine nucleobase biosynthetic process"/>
    <property type="evidence" value="ECO:0007669"/>
    <property type="project" value="TreeGrafter"/>
</dbReference>
<dbReference type="CDD" id="cd03113">
    <property type="entry name" value="CTPS_N"/>
    <property type="match status" value="1"/>
</dbReference>
<keyword evidence="6 11" id="KW-0067">ATP-binding</keyword>
<dbReference type="Gene3D" id="3.40.50.300">
    <property type="entry name" value="P-loop containing nucleotide triphosphate hydrolases"/>
    <property type="match status" value="1"/>
</dbReference>
<keyword evidence="3 11" id="KW-0436">Ligase</keyword>
<keyword evidence="8 11" id="KW-0315">Glutamine amidotransferase</keyword>
<comment type="caution">
    <text evidence="14">The sequence shown here is derived from an EMBL/GenBank/DDBJ whole genome shotgun (WGS) entry which is preliminary data.</text>
</comment>
<comment type="catalytic activity">
    <reaction evidence="10 11">
        <text>UTP + L-glutamine + ATP + H2O = CTP + L-glutamate + ADP + phosphate + 2 H(+)</text>
        <dbReference type="Rhea" id="RHEA:26426"/>
        <dbReference type="ChEBI" id="CHEBI:15377"/>
        <dbReference type="ChEBI" id="CHEBI:15378"/>
        <dbReference type="ChEBI" id="CHEBI:29985"/>
        <dbReference type="ChEBI" id="CHEBI:30616"/>
        <dbReference type="ChEBI" id="CHEBI:37563"/>
        <dbReference type="ChEBI" id="CHEBI:43474"/>
        <dbReference type="ChEBI" id="CHEBI:46398"/>
        <dbReference type="ChEBI" id="CHEBI:58359"/>
        <dbReference type="ChEBI" id="CHEBI:456216"/>
        <dbReference type="EC" id="6.3.4.2"/>
    </reaction>
</comment>
<evidence type="ECO:0000256" key="7">
    <source>
        <dbReference type="ARBA" id="ARBA00022842"/>
    </source>
</evidence>
<evidence type="ECO:0000256" key="6">
    <source>
        <dbReference type="ARBA" id="ARBA00022840"/>
    </source>
</evidence>
<dbReference type="RefSeq" id="XP_011130035.1">
    <property type="nucleotide sequence ID" value="XM_011131733.1"/>
</dbReference>
<protein>
    <recommendedName>
        <fullName evidence="11">CTP synthase</fullName>
        <ecNumber evidence="11">6.3.4.2</ecNumber>
    </recommendedName>
    <alternativeName>
        <fullName evidence="11">UTP--ammonia ligase</fullName>
    </alternativeName>
</protein>
<keyword evidence="9 11" id="KW-0665">Pyrimidine biosynthesis</keyword>
<keyword evidence="5 11" id="KW-0547">Nucleotide-binding</keyword>
<evidence type="ECO:0000313" key="15">
    <source>
        <dbReference type="Proteomes" id="UP000019763"/>
    </source>
</evidence>
<dbReference type="GO" id="GO:0005524">
    <property type="term" value="F:ATP binding"/>
    <property type="evidence" value="ECO:0007669"/>
    <property type="project" value="UniProtKB-KW"/>
</dbReference>
<keyword evidence="15" id="KW-1185">Reference proteome</keyword>
<reference evidence="14" key="1">
    <citation type="submission" date="2013-12" db="EMBL/GenBank/DDBJ databases">
        <authorList>
            <person name="Omoto C.K."/>
            <person name="Sibley D."/>
            <person name="Venepally P."/>
            <person name="Hadjithomas M."/>
            <person name="Karamycheva S."/>
            <person name="Brunk B."/>
            <person name="Roos D."/>
            <person name="Caler E."/>
            <person name="Lorenzi H."/>
        </authorList>
    </citation>
    <scope>NUCLEOTIDE SEQUENCE</scope>
</reference>
<evidence type="ECO:0000313" key="14">
    <source>
        <dbReference type="EMBL" id="EZG68213.1"/>
    </source>
</evidence>
<comment type="pathway">
    <text evidence="1 11">Pyrimidine metabolism; CTP biosynthesis via de novo pathway; CTP from UDP: step 2/2.</text>
</comment>
<dbReference type="InterPro" id="IPR017456">
    <property type="entry name" value="CTP_synthase_N"/>
</dbReference>
<dbReference type="Proteomes" id="UP000019763">
    <property type="component" value="Unassembled WGS sequence"/>
</dbReference>
<comment type="function">
    <text evidence="11">Catalyzes the ATP-dependent amination of UTP to CTP with either L-glutamine or ammonia as the source of nitrogen.</text>
</comment>
<dbReference type="OrthoDB" id="1739076at2759"/>
<dbReference type="PROSITE" id="PS51273">
    <property type="entry name" value="GATASE_TYPE_1"/>
    <property type="match status" value="1"/>
</dbReference>
<dbReference type="PANTHER" id="PTHR11550">
    <property type="entry name" value="CTP SYNTHASE"/>
    <property type="match status" value="1"/>
</dbReference>
<evidence type="ECO:0000256" key="5">
    <source>
        <dbReference type="ARBA" id="ARBA00022741"/>
    </source>
</evidence>
<evidence type="ECO:0000256" key="9">
    <source>
        <dbReference type="ARBA" id="ARBA00022975"/>
    </source>
</evidence>
<sequence length="583" mass="64401">MVKFVVVTGGSVSGLGKGTLASSVGVVLRSCGYRVTAIKIDPYLNVDAGTIAPGEHGEVFVLDDGHEGDLDLGNYERALEVKLTKDHNITTGKIYRKIIQAERNGDYLGATVQMVPHVTDAIQEWIECVAHTICVDGLEEHGAADFCLIEVGGTVGDIESSVYLEALQQFFARLDRKDYCLCHLIYIPQIGSEQKTKCAQHSFKALREAGLAADFILGRAESMLEPCTKRKLSVFSGINDRYVIGLPNVKSSYLVPGLLLSQNFGQLLTSKLDMPYRNPHQVTRFYHGLSPVEVWTRIAEREEALKTVPVTQIGFVAKYIGSNDTYLSVVRGIEHSATECMVNAKLVWIHAECLSDPKHAEYEAEWTKLRSCQGVLVPGGFGQRGAEGMVAACGYARKNRIPFFGICLGMQMACVEGARSLLNIPGAGSEEFGAAGSDRVIVFMPETINKAMGGTMRLGRRATHLCSQTENGTLSLAFKLYDQAVTVDERHRHRYEFNMDFHDRLAEHGYRFIGKDESGQRLEVLEIANHPFFLAVQYHPELTSKPGRPNPCFLAFVLASAGKLNSRFQKYDNTLRPGAEFFI</sequence>
<evidence type="ECO:0000256" key="3">
    <source>
        <dbReference type="ARBA" id="ARBA00022598"/>
    </source>
</evidence>
<dbReference type="NCBIfam" id="NF003792">
    <property type="entry name" value="PRK05380.1"/>
    <property type="match status" value="1"/>
</dbReference>
<evidence type="ECO:0000256" key="4">
    <source>
        <dbReference type="ARBA" id="ARBA00022723"/>
    </source>
</evidence>
<dbReference type="InterPro" id="IPR004468">
    <property type="entry name" value="CTP_synthase"/>
</dbReference>
<keyword evidence="4" id="KW-0479">Metal-binding</keyword>
<dbReference type="UniPathway" id="UPA00159">
    <property type="reaction ID" value="UER00277"/>
</dbReference>
<dbReference type="EMBL" id="AFNH02000479">
    <property type="protein sequence ID" value="EZG68213.1"/>
    <property type="molecule type" value="Genomic_DNA"/>
</dbReference>
<evidence type="ECO:0000256" key="11">
    <source>
        <dbReference type="RuleBase" id="RU810713"/>
    </source>
</evidence>
<dbReference type="eggNOG" id="KOG2387">
    <property type="taxonomic scope" value="Eukaryota"/>
</dbReference>
<dbReference type="Pfam" id="PF00117">
    <property type="entry name" value="GATase"/>
    <property type="match status" value="1"/>
</dbReference>
<dbReference type="SUPFAM" id="SSF52317">
    <property type="entry name" value="Class I glutamine amidotransferase-like"/>
    <property type="match status" value="1"/>
</dbReference>
<dbReference type="OMA" id="EFNNAYR"/>
<dbReference type="PANTHER" id="PTHR11550:SF0">
    <property type="entry name" value="CTP SYNTHASE-RELATED"/>
    <property type="match status" value="1"/>
</dbReference>
<evidence type="ECO:0000256" key="8">
    <source>
        <dbReference type="ARBA" id="ARBA00022962"/>
    </source>
</evidence>
<dbReference type="NCBIfam" id="TIGR00337">
    <property type="entry name" value="PyrG"/>
    <property type="match status" value="1"/>
</dbReference>
<evidence type="ECO:0000259" key="12">
    <source>
        <dbReference type="Pfam" id="PF00117"/>
    </source>
</evidence>
<dbReference type="SUPFAM" id="SSF52540">
    <property type="entry name" value="P-loop containing nucleoside triphosphate hydrolases"/>
    <property type="match status" value="1"/>
</dbReference>
<dbReference type="AlphaFoldDB" id="A0A023B867"/>
<accession>A0A023B867</accession>
<dbReference type="EC" id="6.3.4.2" evidence="11"/>
<dbReference type="Gene3D" id="3.40.50.880">
    <property type="match status" value="1"/>
</dbReference>
<feature type="domain" description="Glutamine amidotransferase" evidence="12">
    <location>
        <begin position="324"/>
        <end position="557"/>
    </location>
</feature>
<feature type="domain" description="CTP synthase N-terminal" evidence="13">
    <location>
        <begin position="3"/>
        <end position="274"/>
    </location>
</feature>
<evidence type="ECO:0000256" key="1">
    <source>
        <dbReference type="ARBA" id="ARBA00005171"/>
    </source>
</evidence>
<name>A0A023B867_GRENI</name>
<dbReference type="GO" id="GO:0044210">
    <property type="term" value="P:'de novo' CTP biosynthetic process"/>
    <property type="evidence" value="ECO:0007669"/>
    <property type="project" value="UniProtKB-UniRule"/>
</dbReference>
<dbReference type="InterPro" id="IPR027417">
    <property type="entry name" value="P-loop_NTPase"/>
</dbReference>
<dbReference type="FunFam" id="3.40.50.300:FF:000009">
    <property type="entry name" value="CTP synthase"/>
    <property type="match status" value="1"/>
</dbReference>
<dbReference type="VEuPathDB" id="CryptoDB:GNI_063340"/>
<proteinExistence type="inferred from homology"/>